<evidence type="ECO:0000256" key="1">
    <source>
        <dbReference type="SAM" id="MobiDB-lite"/>
    </source>
</evidence>
<reference evidence="2 3" key="1">
    <citation type="submission" date="2016-12" db="EMBL/GenBank/DDBJ databases">
        <authorList>
            <person name="Song W.-J."/>
            <person name="Kurnit D.M."/>
        </authorList>
    </citation>
    <scope>NUCLEOTIDE SEQUENCE [LARGE SCALE GENOMIC DNA]</scope>
    <source>
        <strain evidence="2 3">DSM 12503</strain>
    </source>
</reference>
<dbReference type="AlphaFoldDB" id="A0A1M7YGB9"/>
<dbReference type="RefSeq" id="WP_073589932.1">
    <property type="nucleotide sequence ID" value="NZ_FRFD01000009.1"/>
</dbReference>
<evidence type="ECO:0000313" key="2">
    <source>
        <dbReference type="EMBL" id="SHO51626.1"/>
    </source>
</evidence>
<proteinExistence type="predicted"/>
<dbReference type="Proteomes" id="UP000184612">
    <property type="component" value="Unassembled WGS sequence"/>
</dbReference>
<evidence type="ECO:0000313" key="3">
    <source>
        <dbReference type="Proteomes" id="UP000184612"/>
    </source>
</evidence>
<protein>
    <recommendedName>
        <fullName evidence="4">Lipoprotein</fullName>
    </recommendedName>
</protein>
<gene>
    <name evidence="2" type="ORF">SAMN02745217_03292</name>
</gene>
<dbReference type="EMBL" id="FRFD01000009">
    <property type="protein sequence ID" value="SHO51626.1"/>
    <property type="molecule type" value="Genomic_DNA"/>
</dbReference>
<name>A0A1M7YGB9_9FIRM</name>
<evidence type="ECO:0008006" key="4">
    <source>
        <dbReference type="Google" id="ProtNLM"/>
    </source>
</evidence>
<dbReference type="PROSITE" id="PS51257">
    <property type="entry name" value="PROKAR_LIPOPROTEIN"/>
    <property type="match status" value="1"/>
</dbReference>
<feature type="region of interest" description="Disordered" evidence="1">
    <location>
        <begin position="28"/>
        <end position="74"/>
    </location>
</feature>
<sequence>MINIKHKSIIVIGFIILIVLSTSGCKKTEENNIPPNNNTTTPTLTPTPGPKLSPTPAATTTPLPTPTQGEGTSTSKIDESWIKAYYDYIVNNEAQYAPYLLLIDLNFDGVPELFDIFIAEGGQVYQNGITFMEGKVMPINNDKMNVSVFVGTTSNVKEEKVWYTRYYPFGFHNSTGSEIDINSYNCSDLFDITGANLFQIGFTNTNSDGPDASSVNVSILKDGKSVNVASQDKQSIINWYLNDKNSDFGSEWYNNQRLAVEELNSLSPLAEFEGELNIQEQKSTNVDLSKCYTTTSGKDSLDYKLFYNQVISWYNENQIKQWEFFK</sequence>
<organism evidence="2 3">
    <name type="scientific">Anaerocolumna xylanovorans DSM 12503</name>
    <dbReference type="NCBI Taxonomy" id="1121345"/>
    <lineage>
        <taxon>Bacteria</taxon>
        <taxon>Bacillati</taxon>
        <taxon>Bacillota</taxon>
        <taxon>Clostridia</taxon>
        <taxon>Lachnospirales</taxon>
        <taxon>Lachnospiraceae</taxon>
        <taxon>Anaerocolumna</taxon>
    </lineage>
</organism>
<keyword evidence="3" id="KW-1185">Reference proteome</keyword>
<accession>A0A1M7YGB9</accession>
<dbReference type="STRING" id="1121345.SAMN02745217_03292"/>
<feature type="compositionally biased region" description="Low complexity" evidence="1">
    <location>
        <begin position="31"/>
        <end position="44"/>
    </location>
</feature>